<dbReference type="PROSITE" id="PS51257">
    <property type="entry name" value="PROKAR_LIPOPROTEIN"/>
    <property type="match status" value="1"/>
</dbReference>
<accession>A0ABT3JUX8</accession>
<dbReference type="RefSeq" id="WP_265127255.1">
    <property type="nucleotide sequence ID" value="NZ_JAPCHY010000004.1"/>
</dbReference>
<evidence type="ECO:0000256" key="2">
    <source>
        <dbReference type="SAM" id="SignalP"/>
    </source>
</evidence>
<keyword evidence="2" id="KW-0732">Signal</keyword>
<feature type="domain" description="DUF4349" evidence="3">
    <location>
        <begin position="45"/>
        <end position="251"/>
    </location>
</feature>
<evidence type="ECO:0000259" key="3">
    <source>
        <dbReference type="Pfam" id="PF14257"/>
    </source>
</evidence>
<sequence length="266" mass="28661">MRVLHVRWAGVLALALLAGCAQQSREWAAAADAGGAVSSPEGAFLAYEHTVQLRLPGAQIAPRLKAITEACQGSRFGDCAVLQVSQSGGGTPSGTIKVRIAPQGVEPIIALAGEQGEITARDTEAEDLAQQVADTRLTQERLKNEHERLLQYQQRKDLSVADLLTISARLAEIEAGLEQANRDAAQQRRRIDTQLVTMRLDSTSSQRNRSEIGRAFSEFGSIFATSLAFLIRIFAGLLPAAIVGGAVLWGALKLWRRRRARRAAGG</sequence>
<keyword evidence="5" id="KW-1185">Reference proteome</keyword>
<comment type="caution">
    <text evidence="4">The sequence shown here is derived from an EMBL/GenBank/DDBJ whole genome shotgun (WGS) entry which is preliminary data.</text>
</comment>
<reference evidence="4 5" key="1">
    <citation type="submission" date="2022-10" db="EMBL/GenBank/DDBJ databases">
        <title>Xanthomonas sp. H13-6.</title>
        <authorList>
            <person name="Liu X."/>
            <person name="Deng Z."/>
            <person name="Jiang Y."/>
            <person name="Yu T."/>
            <person name="Ai J."/>
        </authorList>
    </citation>
    <scope>NUCLEOTIDE SEQUENCE [LARGE SCALE GENOMIC DNA]</scope>
    <source>
        <strain evidence="4 5">H13-6</strain>
    </source>
</reference>
<keyword evidence="1" id="KW-0812">Transmembrane</keyword>
<feature type="signal peptide" evidence="2">
    <location>
        <begin position="1"/>
        <end position="23"/>
    </location>
</feature>
<dbReference type="Pfam" id="PF14257">
    <property type="entry name" value="DUF4349"/>
    <property type="match status" value="1"/>
</dbReference>
<dbReference type="InterPro" id="IPR025645">
    <property type="entry name" value="DUF4349"/>
</dbReference>
<keyword evidence="1" id="KW-1133">Transmembrane helix</keyword>
<dbReference type="Proteomes" id="UP001209922">
    <property type="component" value="Unassembled WGS sequence"/>
</dbReference>
<evidence type="ECO:0000313" key="4">
    <source>
        <dbReference type="EMBL" id="MCW4472305.1"/>
    </source>
</evidence>
<evidence type="ECO:0000256" key="1">
    <source>
        <dbReference type="SAM" id="Phobius"/>
    </source>
</evidence>
<organism evidence="4 5">
    <name type="scientific">Xanthomonas chitinilytica</name>
    <dbReference type="NCBI Taxonomy" id="2989819"/>
    <lineage>
        <taxon>Bacteria</taxon>
        <taxon>Pseudomonadati</taxon>
        <taxon>Pseudomonadota</taxon>
        <taxon>Gammaproteobacteria</taxon>
        <taxon>Lysobacterales</taxon>
        <taxon>Lysobacteraceae</taxon>
        <taxon>Xanthomonas</taxon>
    </lineage>
</organism>
<evidence type="ECO:0000313" key="5">
    <source>
        <dbReference type="Proteomes" id="UP001209922"/>
    </source>
</evidence>
<protein>
    <submittedName>
        <fullName evidence="4">DUF4349 domain-containing protein</fullName>
    </submittedName>
</protein>
<name>A0ABT3JUX8_9XANT</name>
<feature type="transmembrane region" description="Helical" evidence="1">
    <location>
        <begin position="229"/>
        <end position="252"/>
    </location>
</feature>
<feature type="chain" id="PRO_5046821606" evidence="2">
    <location>
        <begin position="24"/>
        <end position="266"/>
    </location>
</feature>
<dbReference type="EMBL" id="JAPCHY010000004">
    <property type="protein sequence ID" value="MCW4472305.1"/>
    <property type="molecule type" value="Genomic_DNA"/>
</dbReference>
<proteinExistence type="predicted"/>
<keyword evidence="1" id="KW-0472">Membrane</keyword>
<gene>
    <name evidence="4" type="ORF">OK345_07290</name>
</gene>